<proteinExistence type="predicted"/>
<sequence length="72" mass="7649">MEKTATSSGGGGAMRSEEVKRVVEVEEVMEEVEAGLTRHGVAVQVVPDGLLQLVVGRRLLEALAQRMSKAAT</sequence>
<dbReference type="AlphaFoldDB" id="A0A4Z2F0L5"/>
<organism evidence="1 2">
    <name type="scientific">Liparis tanakae</name>
    <name type="common">Tanaka's snailfish</name>
    <dbReference type="NCBI Taxonomy" id="230148"/>
    <lineage>
        <taxon>Eukaryota</taxon>
        <taxon>Metazoa</taxon>
        <taxon>Chordata</taxon>
        <taxon>Craniata</taxon>
        <taxon>Vertebrata</taxon>
        <taxon>Euteleostomi</taxon>
        <taxon>Actinopterygii</taxon>
        <taxon>Neopterygii</taxon>
        <taxon>Teleostei</taxon>
        <taxon>Neoteleostei</taxon>
        <taxon>Acanthomorphata</taxon>
        <taxon>Eupercaria</taxon>
        <taxon>Perciformes</taxon>
        <taxon>Cottioidei</taxon>
        <taxon>Cottales</taxon>
        <taxon>Liparidae</taxon>
        <taxon>Liparis</taxon>
    </lineage>
</organism>
<keyword evidence="2" id="KW-1185">Reference proteome</keyword>
<evidence type="ECO:0000313" key="1">
    <source>
        <dbReference type="EMBL" id="TNN34747.1"/>
    </source>
</evidence>
<dbReference type="Proteomes" id="UP000314294">
    <property type="component" value="Unassembled WGS sequence"/>
</dbReference>
<name>A0A4Z2F0L5_9TELE</name>
<dbReference type="EMBL" id="SRLO01001896">
    <property type="protein sequence ID" value="TNN34747.1"/>
    <property type="molecule type" value="Genomic_DNA"/>
</dbReference>
<reference evidence="1 2" key="1">
    <citation type="submission" date="2019-03" db="EMBL/GenBank/DDBJ databases">
        <title>First draft genome of Liparis tanakae, snailfish: a comprehensive survey of snailfish specific genes.</title>
        <authorList>
            <person name="Kim W."/>
            <person name="Song I."/>
            <person name="Jeong J.-H."/>
            <person name="Kim D."/>
            <person name="Kim S."/>
            <person name="Ryu S."/>
            <person name="Song J.Y."/>
            <person name="Lee S.K."/>
        </authorList>
    </citation>
    <scope>NUCLEOTIDE SEQUENCE [LARGE SCALE GENOMIC DNA]</scope>
    <source>
        <tissue evidence="1">Muscle</tissue>
    </source>
</reference>
<protein>
    <submittedName>
        <fullName evidence="1">Uncharacterized protein</fullName>
    </submittedName>
</protein>
<accession>A0A4Z2F0L5</accession>
<comment type="caution">
    <text evidence="1">The sequence shown here is derived from an EMBL/GenBank/DDBJ whole genome shotgun (WGS) entry which is preliminary data.</text>
</comment>
<gene>
    <name evidence="1" type="ORF">EYF80_055082</name>
</gene>
<evidence type="ECO:0000313" key="2">
    <source>
        <dbReference type="Proteomes" id="UP000314294"/>
    </source>
</evidence>